<evidence type="ECO:0008006" key="4">
    <source>
        <dbReference type="Google" id="ProtNLM"/>
    </source>
</evidence>
<keyword evidence="1" id="KW-0472">Membrane</keyword>
<accession>A0A5A7MSR8</accession>
<feature type="transmembrane region" description="Helical" evidence="1">
    <location>
        <begin position="59"/>
        <end position="86"/>
    </location>
</feature>
<evidence type="ECO:0000256" key="1">
    <source>
        <dbReference type="SAM" id="Phobius"/>
    </source>
</evidence>
<keyword evidence="1" id="KW-1133">Transmembrane helix</keyword>
<keyword evidence="1" id="KW-0812">Transmembrane</keyword>
<evidence type="ECO:0000313" key="2">
    <source>
        <dbReference type="EMBL" id="GEQ97919.1"/>
    </source>
</evidence>
<feature type="transmembrane region" description="Helical" evidence="1">
    <location>
        <begin position="24"/>
        <end position="47"/>
    </location>
</feature>
<reference evidence="2 3" key="1">
    <citation type="submission" date="2019-09" db="EMBL/GenBank/DDBJ databases">
        <title>NBRP : Genome information of microbial organism related human and environment.</title>
        <authorList>
            <person name="Hattori M."/>
            <person name="Oshima K."/>
            <person name="Inaba H."/>
            <person name="Suda W."/>
            <person name="Sakamoto M."/>
            <person name="Iino T."/>
            <person name="Kitahara M."/>
            <person name="Oshida Y."/>
            <person name="Iida T."/>
            <person name="Kudo T."/>
            <person name="Itoh T."/>
            <person name="Ohkuma M."/>
        </authorList>
    </citation>
    <scope>NUCLEOTIDE SEQUENCE [LARGE SCALE GENOMIC DNA]</scope>
    <source>
        <strain evidence="2 3">Hi-2</strain>
    </source>
</reference>
<proteinExistence type="predicted"/>
<dbReference type="RefSeq" id="WP_150000309.1">
    <property type="nucleotide sequence ID" value="NZ_BKCL01000004.1"/>
</dbReference>
<comment type="caution">
    <text evidence="2">The sequence shown here is derived from an EMBL/GenBank/DDBJ whole genome shotgun (WGS) entry which is preliminary data.</text>
</comment>
<protein>
    <recommendedName>
        <fullName evidence="4">DUF4282 domain-containing protein</fullName>
    </recommendedName>
</protein>
<dbReference type="EMBL" id="BKCL01000004">
    <property type="protein sequence ID" value="GEQ97919.1"/>
    <property type="molecule type" value="Genomic_DNA"/>
</dbReference>
<name>A0A5A7MSR8_9PROT</name>
<evidence type="ECO:0000313" key="3">
    <source>
        <dbReference type="Proteomes" id="UP000322084"/>
    </source>
</evidence>
<gene>
    <name evidence="2" type="ORF">JCM17844_15560</name>
</gene>
<dbReference type="InterPro" id="IPR025557">
    <property type="entry name" value="DUF4282"/>
</dbReference>
<sequence length="104" mass="11759">MSHDIDLKTFLSFDQMIAPTVIKVVYWIGLAFISLGSLITFLTSFVVMGHNVGAGFGQMLLSVIGFVLGVLFWRIIMEIYIVFFSIHDRLSEIRDRLPPPVNQP</sequence>
<dbReference type="Pfam" id="PF14110">
    <property type="entry name" value="DUF4282"/>
    <property type="match status" value="1"/>
</dbReference>
<dbReference type="Proteomes" id="UP000322084">
    <property type="component" value="Unassembled WGS sequence"/>
</dbReference>
<organism evidence="2 3">
    <name type="scientific">Iodidimonas gelatinilytica</name>
    <dbReference type="NCBI Taxonomy" id="1236966"/>
    <lineage>
        <taxon>Bacteria</taxon>
        <taxon>Pseudomonadati</taxon>
        <taxon>Pseudomonadota</taxon>
        <taxon>Alphaproteobacteria</taxon>
        <taxon>Iodidimonadales</taxon>
        <taxon>Iodidimonadaceae</taxon>
        <taxon>Iodidimonas</taxon>
    </lineage>
</organism>
<dbReference type="AlphaFoldDB" id="A0A5A7MSR8"/>